<organism evidence="2 3">
    <name type="scientific">Anopheles quadriannulatus</name>
    <name type="common">Mosquito</name>
    <dbReference type="NCBI Taxonomy" id="34691"/>
    <lineage>
        <taxon>Eukaryota</taxon>
        <taxon>Metazoa</taxon>
        <taxon>Ecdysozoa</taxon>
        <taxon>Arthropoda</taxon>
        <taxon>Hexapoda</taxon>
        <taxon>Insecta</taxon>
        <taxon>Pterygota</taxon>
        <taxon>Neoptera</taxon>
        <taxon>Endopterygota</taxon>
        <taxon>Diptera</taxon>
        <taxon>Nematocera</taxon>
        <taxon>Culicoidea</taxon>
        <taxon>Culicidae</taxon>
        <taxon>Anophelinae</taxon>
        <taxon>Anopheles</taxon>
    </lineage>
</organism>
<feature type="compositionally biased region" description="Basic and acidic residues" evidence="1">
    <location>
        <begin position="25"/>
        <end position="36"/>
    </location>
</feature>
<evidence type="ECO:0000313" key="3">
    <source>
        <dbReference type="Proteomes" id="UP000076407"/>
    </source>
</evidence>
<feature type="compositionally biased region" description="Polar residues" evidence="1">
    <location>
        <begin position="11"/>
        <end position="20"/>
    </location>
</feature>
<evidence type="ECO:0000313" key="2">
    <source>
        <dbReference type="EnsemblMetazoa" id="AQUA014779-PA"/>
    </source>
</evidence>
<dbReference type="EnsemblMetazoa" id="AQUA014779-RA">
    <property type="protein sequence ID" value="AQUA014779-PA"/>
    <property type="gene ID" value="AQUA014779"/>
</dbReference>
<accession>A0A182XSG6</accession>
<feature type="region of interest" description="Disordered" evidence="1">
    <location>
        <begin position="1"/>
        <end position="36"/>
    </location>
</feature>
<dbReference type="VEuPathDB" id="VectorBase:AQUA014779"/>
<proteinExistence type="predicted"/>
<sequence length="88" mass="10248">MPVEDSRSIVHRSQQSTTRRGSVHISHDSSEQETKELPDIRARVHLKCVCSLNHMAKRLNVRPFARVRERVPPVWSCIFLPSIRFQSE</sequence>
<protein>
    <submittedName>
        <fullName evidence="2">Uncharacterized protein</fullName>
    </submittedName>
</protein>
<dbReference type="AlphaFoldDB" id="A0A182XSG6"/>
<keyword evidence="3" id="KW-1185">Reference proteome</keyword>
<reference evidence="2" key="1">
    <citation type="submission" date="2020-05" db="UniProtKB">
        <authorList>
            <consortium name="EnsemblMetazoa"/>
        </authorList>
    </citation>
    <scope>IDENTIFICATION</scope>
    <source>
        <strain evidence="2">SANGQUA</strain>
    </source>
</reference>
<evidence type="ECO:0000256" key="1">
    <source>
        <dbReference type="SAM" id="MobiDB-lite"/>
    </source>
</evidence>
<name>A0A182XSG6_ANOQN</name>
<dbReference type="Proteomes" id="UP000076407">
    <property type="component" value="Unassembled WGS sequence"/>
</dbReference>